<sequence>MAKPLPVASSGAPGTSKSTIVRRQHIPEHPYPSRHRRNPSPKSPSSLFAPSSGLLVLLASVASASTVSGSPAPPSFLCPSIDSEDTVDAPRERRALPSSSVTVTPTPSAAYNILLPRHVPDQYRQGPDGIWRRLGTYTLYGSTVSACDGICRQPTNAVSAVDDQIQVSGNTNKSDSTTYDQLDDIRDSLPPGWKPTRTSENRTPLILAVSLVLAFLICSFIIGCLFWRKTVKKNHRSYDVEAKARRKRSAISVESLVAEKEHKTKQKIWARATARWKANVRYTARQRRGRRFGSRASIANQSTLSLDRSRSRLAGSNSSIRSTASSRRSSTSSIRSQLHDEDAIPTSPTSAQVSNSRPSSPAQPTINNPPAYQHRSQIPPIIISSDDPTGGEYPTSTPQFGRSRRPSHSSNYSASAAITNDGHVVELSPTHLHAAHVATDDKSLLARLQDLASAPPTDDSLPSAGTSEIQVSAPEWQDDDIEAFAPELTTSPGQSSTSPSMFPPPPSKGVLAASEFYTHPYSFEEMEDLDAECGPSAPPFEEGASPPLQDTHLLVPSAPPLLGEDDHIHDMCPSAPEWDDSSPALDSCEECIAGQDHDRIPTELTAPHPSEPPPPRAPTPSIGSSTPHPTANDNIALPDIATSWRGVVRVFRDEPHLAEITCYHFFANAIELCKSFWKNKTLYSRFPTYFIGESHTMGKSQKKKTMRRHNPMRVPDSHLPHGLASASQSSSRSNEILPIMQKMESAEASERKWACVAVSNLIQNDPSTRRLLQGKNIVGALITRLTDSEEEVVVEAAGALRNLCIDGGYDICAEMYNKNILTPLKSFIPKISDTLSQFLADPKASTEAIRRIVYDFADNVITTLWCLSETSNKALNAINDIRLAPFLMSFLGAHDKLPLGPVTAAAQCLYVLTDDNYPTISDIRADAGYISCLLSLARQEVAGAVIPKTDPKSVTLAVLAAGTLRNILPIPPPSAASFVDIDKDVVLPLLLPVISSISLPDTSNAVQELVQRQATEPQIQNLSLNHTPKSDHKSEAEKELELLESKLRTVQLALEILTGTCATLPDPEPDVAANEEEGDEEGDEVIEDLEDASEDAIDVDMNMDETEGASPEKSSPAFLTTLVVPLLALVQPTALSFPPLASPSIHPPTTSALSAVHICALECLNNVFLSLTTSPNPSVTSDIKSGITVWNGIWSALGLVGTETGLGQERRQQMWEVSVGVLWGIGRVWLGSLPADNEQVSVLIQLCTATTDARLKVKCIGTLECIAQNPSAIEANRVISDYLLSILPTSGKPSAVDAEPIVQAASSLIDIFSDETRPYDVNFRQGQYLQRLAASVGSLKAVVRAIDRRKEGGRELRRRGDEVQENLVDFIQYRKELRL</sequence>
<organism evidence="1 2">
    <name type="scientific">Psilocybe cubensis</name>
    <name type="common">Psychedelic mushroom</name>
    <name type="synonym">Stropharia cubensis</name>
    <dbReference type="NCBI Taxonomy" id="181762"/>
    <lineage>
        <taxon>Eukaryota</taxon>
        <taxon>Fungi</taxon>
        <taxon>Dikarya</taxon>
        <taxon>Basidiomycota</taxon>
        <taxon>Agaricomycotina</taxon>
        <taxon>Agaricomycetes</taxon>
        <taxon>Agaricomycetidae</taxon>
        <taxon>Agaricales</taxon>
        <taxon>Agaricineae</taxon>
        <taxon>Strophariaceae</taxon>
        <taxon>Psilocybe</taxon>
    </lineage>
</organism>
<proteinExistence type="predicted"/>
<dbReference type="EMBL" id="JAFIQS020000001">
    <property type="protein sequence ID" value="KAH9486319.1"/>
    <property type="molecule type" value="Genomic_DNA"/>
</dbReference>
<comment type="caution">
    <text evidence="1">The sequence shown here is derived from an EMBL/GenBank/DDBJ whole genome shotgun (WGS) entry which is preliminary data.</text>
</comment>
<reference evidence="1" key="1">
    <citation type="submission" date="2021-10" db="EMBL/GenBank/DDBJ databases">
        <title>Psilocybe cubensis genome.</title>
        <authorList>
            <person name="Mckernan K.J."/>
            <person name="Crawford S."/>
            <person name="Trippe A."/>
            <person name="Kane L.T."/>
            <person name="Mclaughlin S."/>
        </authorList>
    </citation>
    <scope>NUCLEOTIDE SEQUENCE</scope>
    <source>
        <strain evidence="1">MGC-MH-2018</strain>
    </source>
</reference>
<protein>
    <submittedName>
        <fullName evidence="1">ARM-like repeat-containing protein</fullName>
    </submittedName>
</protein>
<keyword evidence="2" id="KW-1185">Reference proteome</keyword>
<dbReference type="Proteomes" id="UP000664032">
    <property type="component" value="Unassembled WGS sequence"/>
</dbReference>
<accession>A0ACB8HGM5</accession>
<evidence type="ECO:0000313" key="2">
    <source>
        <dbReference type="Proteomes" id="UP000664032"/>
    </source>
</evidence>
<evidence type="ECO:0000313" key="1">
    <source>
        <dbReference type="EMBL" id="KAH9486319.1"/>
    </source>
</evidence>
<name>A0ACB8HGM5_PSICU</name>
<gene>
    <name evidence="1" type="ORF">JR316_0000383</name>
</gene>